<evidence type="ECO:0000313" key="2">
    <source>
        <dbReference type="Proteomes" id="UP000252893"/>
    </source>
</evidence>
<name>A0A366E9D2_9HYPH</name>
<accession>A0A366E9D2</accession>
<dbReference type="AlphaFoldDB" id="A0A366E9D2"/>
<dbReference type="Gene3D" id="1.10.10.10">
    <property type="entry name" value="Winged helix-like DNA-binding domain superfamily/Winged helix DNA-binding domain"/>
    <property type="match status" value="1"/>
</dbReference>
<comment type="caution">
    <text evidence="1">The sequence shown here is derived from an EMBL/GenBank/DDBJ whole genome shotgun (WGS) entry which is preliminary data.</text>
</comment>
<dbReference type="InterPro" id="IPR036388">
    <property type="entry name" value="WH-like_DNA-bd_sf"/>
</dbReference>
<dbReference type="EMBL" id="QNRH01000001">
    <property type="protein sequence ID" value="RBO99030.1"/>
    <property type="molecule type" value="Genomic_DNA"/>
</dbReference>
<sequence length="225" mass="25184">MSSSDIITSDELTGAAQQSTAGRLLFILKTRGPQTISALAKLIGTGAENIRQQLQKSVTEGLIEPYATEKKAKAGRPVQLWHLTEKGNNQFPDTHAELTVALLRHMNSLDPALTDRIISLREQEMLAGYQAKMQYMSALEQRIDCLSRLRSQEGYMAEWSKQPDGSWLLIENHCPICAAATACQNFCRSELNIFQTILGDSCKIERCEHILLGARRCAYRITETR</sequence>
<gene>
    <name evidence="1" type="ORF">DFR47_101639</name>
</gene>
<dbReference type="Proteomes" id="UP000252893">
    <property type="component" value="Unassembled WGS sequence"/>
</dbReference>
<evidence type="ECO:0000313" key="1">
    <source>
        <dbReference type="EMBL" id="RBO99030.1"/>
    </source>
</evidence>
<dbReference type="OrthoDB" id="155998at2"/>
<dbReference type="SUPFAM" id="SSF46785">
    <property type="entry name" value="Winged helix' DNA-binding domain"/>
    <property type="match status" value="1"/>
</dbReference>
<dbReference type="RefSeq" id="WP_113942917.1">
    <property type="nucleotide sequence ID" value="NZ_JBHEEG010000005.1"/>
</dbReference>
<organism evidence="1 2">
    <name type="scientific">Pseudochrobactrum asaccharolyticum</name>
    <dbReference type="NCBI Taxonomy" id="354351"/>
    <lineage>
        <taxon>Bacteria</taxon>
        <taxon>Pseudomonadati</taxon>
        <taxon>Pseudomonadota</taxon>
        <taxon>Alphaproteobacteria</taxon>
        <taxon>Hyphomicrobiales</taxon>
        <taxon>Brucellaceae</taxon>
        <taxon>Pseudochrobactrum</taxon>
    </lineage>
</organism>
<protein>
    <submittedName>
        <fullName evidence="1">Transcriptional regulator</fullName>
    </submittedName>
</protein>
<reference evidence="1 2" key="1">
    <citation type="submission" date="2018-06" db="EMBL/GenBank/DDBJ databases">
        <title>Genomic Encyclopedia of Type Strains, Phase IV (KMG-IV): sequencing the most valuable type-strain genomes for metagenomic binning, comparative biology and taxonomic classification.</title>
        <authorList>
            <person name="Goeker M."/>
        </authorList>
    </citation>
    <scope>NUCLEOTIDE SEQUENCE [LARGE SCALE GENOMIC DNA]</scope>
    <source>
        <strain evidence="1 2">DSM 25619</strain>
    </source>
</reference>
<proteinExistence type="predicted"/>
<keyword evidence="2" id="KW-1185">Reference proteome</keyword>
<dbReference type="InterPro" id="IPR036390">
    <property type="entry name" value="WH_DNA-bd_sf"/>
</dbReference>